<evidence type="ECO:0000313" key="3">
    <source>
        <dbReference type="Proteomes" id="UP000269221"/>
    </source>
</evidence>
<dbReference type="Proteomes" id="UP000269221">
    <property type="component" value="Unassembled WGS sequence"/>
</dbReference>
<dbReference type="EMBL" id="QRBI01000104">
    <property type="protein sequence ID" value="RMC15211.1"/>
    <property type="molecule type" value="Genomic_DNA"/>
</dbReference>
<evidence type="ECO:0000313" key="2">
    <source>
        <dbReference type="EMBL" id="RMC15211.1"/>
    </source>
</evidence>
<accession>A0A3M0KRE8</accession>
<comment type="caution">
    <text evidence="2">The sequence shown here is derived from an EMBL/GenBank/DDBJ whole genome shotgun (WGS) entry which is preliminary data.</text>
</comment>
<keyword evidence="1" id="KW-0732">Signal</keyword>
<feature type="chain" id="PRO_5018304880" description="Reverse transcriptase domain-containing protein" evidence="1">
    <location>
        <begin position="17"/>
        <end position="344"/>
    </location>
</feature>
<dbReference type="AlphaFoldDB" id="A0A3M0KRE8"/>
<reference evidence="2 3" key="1">
    <citation type="submission" date="2018-07" db="EMBL/GenBank/DDBJ databases">
        <title>A high quality draft genome assembly of the barn swallow (H. rustica rustica).</title>
        <authorList>
            <person name="Formenti G."/>
            <person name="Chiara M."/>
            <person name="Poveda L."/>
            <person name="Francoijs K.-J."/>
            <person name="Bonisoli-Alquati A."/>
            <person name="Canova L."/>
            <person name="Gianfranceschi L."/>
            <person name="Horner D.S."/>
            <person name="Saino N."/>
        </authorList>
    </citation>
    <scope>NUCLEOTIDE SEQUENCE [LARGE SCALE GENOMIC DNA]</scope>
    <source>
        <strain evidence="2">Chelidonia</strain>
        <tissue evidence="2">Blood</tissue>
    </source>
</reference>
<keyword evidence="3" id="KW-1185">Reference proteome</keyword>
<organism evidence="2 3">
    <name type="scientific">Hirundo rustica rustica</name>
    <dbReference type="NCBI Taxonomy" id="333673"/>
    <lineage>
        <taxon>Eukaryota</taxon>
        <taxon>Metazoa</taxon>
        <taxon>Chordata</taxon>
        <taxon>Craniata</taxon>
        <taxon>Vertebrata</taxon>
        <taxon>Euteleostomi</taxon>
        <taxon>Archelosauria</taxon>
        <taxon>Archosauria</taxon>
        <taxon>Dinosauria</taxon>
        <taxon>Saurischia</taxon>
        <taxon>Theropoda</taxon>
        <taxon>Coelurosauria</taxon>
        <taxon>Aves</taxon>
        <taxon>Neognathae</taxon>
        <taxon>Neoaves</taxon>
        <taxon>Telluraves</taxon>
        <taxon>Australaves</taxon>
        <taxon>Passeriformes</taxon>
        <taxon>Sylvioidea</taxon>
        <taxon>Hirundinidae</taxon>
        <taxon>Hirundo</taxon>
    </lineage>
</organism>
<proteinExistence type="predicted"/>
<gene>
    <name evidence="2" type="ORF">DUI87_07395</name>
</gene>
<protein>
    <recommendedName>
        <fullName evidence="4">Reverse transcriptase domain-containing protein</fullName>
    </recommendedName>
</protein>
<evidence type="ECO:0000256" key="1">
    <source>
        <dbReference type="SAM" id="SignalP"/>
    </source>
</evidence>
<sequence length="344" mass="38299">MHMFSVFLAMRLLSLAQDSTRTGSDAQPGSGLDSESGLGHEIHPQFGWNVASISDHSDNSSREWELKYSGFTSNVSKRFKIKPRIDKVATGQKNPFSLAKHANKVANIKADMLRRVLGLIHGRIPAFKTSSAQELAQIGLDEQVKIYQHIDDVLIGCPEVEAVDQTETKIIAHLDILGLHILTEKVHLPSCEGMGSATVMVVVYLTLSLMPGKPLSENPTTILVQMNAAWPLKSLIQKMQVPVPTQISAEVAGSPFPLDKSPGRRRRRSLLQQDEDWVMGTELEMQDTNKALIQPRKKSRLFPFAINGCLFSLKNHYSELSRLFPFAINGCLFSLKNHYSELSR</sequence>
<feature type="signal peptide" evidence="1">
    <location>
        <begin position="1"/>
        <end position="16"/>
    </location>
</feature>
<evidence type="ECO:0008006" key="4">
    <source>
        <dbReference type="Google" id="ProtNLM"/>
    </source>
</evidence>
<name>A0A3M0KRE8_HIRRU</name>